<keyword evidence="9" id="KW-0862">Zinc</keyword>
<dbReference type="RefSeq" id="WP_344385801.1">
    <property type="nucleotide sequence ID" value="NZ_BAAATA010000045.1"/>
</dbReference>
<evidence type="ECO:0000256" key="5">
    <source>
        <dbReference type="ARBA" id="ARBA00022741"/>
    </source>
</evidence>
<keyword evidence="11" id="KW-0267">Excision nuclease</keyword>
<evidence type="ECO:0000256" key="10">
    <source>
        <dbReference type="ARBA" id="ARBA00022840"/>
    </source>
</evidence>
<feature type="domain" description="ABC transporter" evidence="18">
    <location>
        <begin position="6"/>
        <end position="467"/>
    </location>
</feature>
<name>A0ABP6A1C1_9ACTN</name>
<accession>A0ABP6A1C1</accession>
<dbReference type="EMBL" id="BAAATA010000045">
    <property type="protein sequence ID" value="GAA2508747.1"/>
    <property type="molecule type" value="Genomic_DNA"/>
</dbReference>
<evidence type="ECO:0000256" key="9">
    <source>
        <dbReference type="ARBA" id="ARBA00022833"/>
    </source>
</evidence>
<evidence type="ECO:0000256" key="11">
    <source>
        <dbReference type="ARBA" id="ARBA00022881"/>
    </source>
</evidence>
<keyword evidence="13" id="KW-0234">DNA repair</keyword>
<gene>
    <name evidence="19" type="ORF">GCM10010406_51560</name>
</gene>
<keyword evidence="12" id="KW-0238">DNA-binding</keyword>
<keyword evidence="10" id="KW-0067">ATP-binding</keyword>
<dbReference type="Proteomes" id="UP001501358">
    <property type="component" value="Unassembled WGS sequence"/>
</dbReference>
<dbReference type="PROSITE" id="PS50893">
    <property type="entry name" value="ABC_TRANSPORTER_2"/>
    <property type="match status" value="1"/>
</dbReference>
<feature type="region of interest" description="Disordered" evidence="17">
    <location>
        <begin position="881"/>
        <end position="948"/>
    </location>
</feature>
<evidence type="ECO:0000256" key="16">
    <source>
        <dbReference type="ARBA" id="ARBA00042156"/>
    </source>
</evidence>
<keyword evidence="4" id="KW-0677">Repeat</keyword>
<sequence length="957" mass="101097">MTESAQHVETVEVVGARTNNLRDVSLSIPKGRVVAFTGVSGSGKTSLAIDTIHSEAQLRYLEGLSPFVRQYITQRNRPKVDRVLGLGATLAVDQRRLNRNPRSTVATITGIDGHLGLLYSRLPVLGAGSAAPQGSLSSADFDQHSPEGSCSECHGVGGYWQAQEDLIITNPELPLFEGASPWYAKWRSGEHAFVPALAEKRGVNLGLPWRSLPEEFRHCVLHGTGDEKVEATVDMPNKNETASWTYTSSQPLRGALAEVERVFGNAGTPSAKQRYLPYMRKVSCGTCDGSGYGEVARSVLLGGTAYPELLGVDVRAVRGWAEKVAGGLSTAQREVGEPLLQDLDRRLGTLDRLGLAHLQLSRSVVTLSGGELQRTRLAAQLSTELSGIIFVLDEPGAGLHPADKAHLLDIALELRAAGNTVLLVEHDPELIARADWVIDMGPGAGRQGGEVLVSGRPAEVAAHPRSLTGRYLGGNGPRLQRARRPVGDRTEWVELRGLSAHNVTMDLVRFPVGRLTCLTGVSGSGKSSLLGALGVGVEAALNGTAVDTVRAVSGAERFSWVAVIDQEPLGRTPRSNPATYSKAFDVVRKLFAGTDEARKRGISASWFSFNTAGGGRCETCTGYGRKLVDMHFLPDVWVVCDECEGRRYKPEALEITYEGLSIDEVLELTVAEAVERFPKPRQLAETLEALDRVGLGYLQLGQSATELSGGEAQRLKLASAVQRGATGRTAGLVVLDEPVSGLHPSDIQRMVDAFDVLLDSGNTVVVAEHDIPVAASADWVIDLGPGAGPAGGAVVAGGDPGGRRGGGHSDCGLLPPVRGGPAAAGRAGRRLSAPPRPTAPAVGRGGTPVRRRRRLRGRAPPHRWTPEATCPVRDVEACSPVPLQAGGGTTERTRETAEGPQPPAVGAAGQLQVHPLVAGQPAAPSPRTAPPAHAARHRAGTAGGSQPGCAVCAWRQT</sequence>
<evidence type="ECO:0000256" key="1">
    <source>
        <dbReference type="ARBA" id="ARBA00004496"/>
    </source>
</evidence>
<evidence type="ECO:0000313" key="19">
    <source>
        <dbReference type="EMBL" id="GAA2508747.1"/>
    </source>
</evidence>
<evidence type="ECO:0000256" key="14">
    <source>
        <dbReference type="ARBA" id="ARBA00038000"/>
    </source>
</evidence>
<dbReference type="Gene3D" id="1.10.8.280">
    <property type="entry name" value="ABC transporter ATPase domain-like"/>
    <property type="match status" value="1"/>
</dbReference>
<evidence type="ECO:0000256" key="17">
    <source>
        <dbReference type="SAM" id="MobiDB-lite"/>
    </source>
</evidence>
<evidence type="ECO:0000256" key="15">
    <source>
        <dbReference type="ARBA" id="ARBA00039316"/>
    </source>
</evidence>
<feature type="compositionally biased region" description="Low complexity" evidence="17">
    <location>
        <begin position="817"/>
        <end position="833"/>
    </location>
</feature>
<dbReference type="InterPro" id="IPR041552">
    <property type="entry name" value="UvrA_DNA-bd"/>
</dbReference>
<dbReference type="InterPro" id="IPR017871">
    <property type="entry name" value="ABC_transporter-like_CS"/>
</dbReference>
<evidence type="ECO:0000259" key="18">
    <source>
        <dbReference type="PROSITE" id="PS50893"/>
    </source>
</evidence>
<evidence type="ECO:0000256" key="4">
    <source>
        <dbReference type="ARBA" id="ARBA00022737"/>
    </source>
</evidence>
<dbReference type="PANTHER" id="PTHR43152">
    <property type="entry name" value="UVRABC SYSTEM PROTEIN A"/>
    <property type="match status" value="1"/>
</dbReference>
<keyword evidence="8" id="KW-0863">Zinc-finger</keyword>
<protein>
    <recommendedName>
        <fullName evidence="15">UvrABC system protein A</fullName>
    </recommendedName>
    <alternativeName>
        <fullName evidence="16">Excinuclease ABC subunit A</fullName>
    </alternativeName>
</protein>
<dbReference type="Pfam" id="PF17755">
    <property type="entry name" value="UvrA_DNA-bind"/>
    <property type="match status" value="1"/>
</dbReference>
<reference evidence="20" key="1">
    <citation type="journal article" date="2019" name="Int. J. Syst. Evol. Microbiol.">
        <title>The Global Catalogue of Microorganisms (GCM) 10K type strain sequencing project: providing services to taxonomists for standard genome sequencing and annotation.</title>
        <authorList>
            <consortium name="The Broad Institute Genomics Platform"/>
            <consortium name="The Broad Institute Genome Sequencing Center for Infectious Disease"/>
            <person name="Wu L."/>
            <person name="Ma J."/>
        </authorList>
    </citation>
    <scope>NUCLEOTIDE SEQUENCE [LARGE SCALE GENOMIC DNA]</scope>
    <source>
        <strain evidence="20">JCM 6307</strain>
    </source>
</reference>
<dbReference type="InterPro" id="IPR003439">
    <property type="entry name" value="ABC_transporter-like_ATP-bd"/>
</dbReference>
<dbReference type="InterPro" id="IPR027417">
    <property type="entry name" value="P-loop_NTPase"/>
</dbReference>
<organism evidence="19 20">
    <name type="scientific">Streptomyces thermolineatus</name>
    <dbReference type="NCBI Taxonomy" id="44033"/>
    <lineage>
        <taxon>Bacteria</taxon>
        <taxon>Bacillati</taxon>
        <taxon>Actinomycetota</taxon>
        <taxon>Actinomycetes</taxon>
        <taxon>Kitasatosporales</taxon>
        <taxon>Streptomycetaceae</taxon>
        <taxon>Streptomyces</taxon>
    </lineage>
</organism>
<evidence type="ECO:0000256" key="6">
    <source>
        <dbReference type="ARBA" id="ARBA00022763"/>
    </source>
</evidence>
<keyword evidence="5" id="KW-0547">Nucleotide-binding</keyword>
<dbReference type="PANTHER" id="PTHR43152:SF1">
    <property type="entry name" value="UVRA PROTEIN"/>
    <property type="match status" value="1"/>
</dbReference>
<dbReference type="PROSITE" id="PS00211">
    <property type="entry name" value="ABC_TRANSPORTER_1"/>
    <property type="match status" value="1"/>
</dbReference>
<evidence type="ECO:0000256" key="12">
    <source>
        <dbReference type="ARBA" id="ARBA00023125"/>
    </source>
</evidence>
<proteinExistence type="inferred from homology"/>
<evidence type="ECO:0000256" key="3">
    <source>
        <dbReference type="ARBA" id="ARBA00022723"/>
    </source>
</evidence>
<evidence type="ECO:0000256" key="13">
    <source>
        <dbReference type="ARBA" id="ARBA00023204"/>
    </source>
</evidence>
<comment type="subcellular location">
    <subcellularLocation>
        <location evidence="1">Cytoplasm</location>
    </subcellularLocation>
</comment>
<comment type="similarity">
    <text evidence="14">Belongs to the ABC transporter superfamily. UvrA family.</text>
</comment>
<keyword evidence="3" id="KW-0479">Metal-binding</keyword>
<keyword evidence="7" id="KW-0228">DNA excision</keyword>
<evidence type="ECO:0000256" key="7">
    <source>
        <dbReference type="ARBA" id="ARBA00022769"/>
    </source>
</evidence>
<dbReference type="Gene3D" id="3.40.50.300">
    <property type="entry name" value="P-loop containing nucleotide triphosphate hydrolases"/>
    <property type="match status" value="2"/>
</dbReference>
<comment type="caution">
    <text evidence="19">The sequence shown here is derived from an EMBL/GenBank/DDBJ whole genome shotgun (WGS) entry which is preliminary data.</text>
</comment>
<evidence type="ECO:0000256" key="8">
    <source>
        <dbReference type="ARBA" id="ARBA00022771"/>
    </source>
</evidence>
<keyword evidence="2" id="KW-0963">Cytoplasm</keyword>
<dbReference type="Gene3D" id="1.20.1580.10">
    <property type="entry name" value="ABC transporter ATPase like domain"/>
    <property type="match status" value="2"/>
</dbReference>
<feature type="region of interest" description="Disordered" evidence="17">
    <location>
        <begin position="817"/>
        <end position="850"/>
    </location>
</feature>
<dbReference type="InterPro" id="IPR003593">
    <property type="entry name" value="AAA+_ATPase"/>
</dbReference>
<dbReference type="SMART" id="SM00382">
    <property type="entry name" value="AAA"/>
    <property type="match status" value="2"/>
</dbReference>
<evidence type="ECO:0000256" key="2">
    <source>
        <dbReference type="ARBA" id="ARBA00022490"/>
    </source>
</evidence>
<evidence type="ECO:0000313" key="20">
    <source>
        <dbReference type="Proteomes" id="UP001501358"/>
    </source>
</evidence>
<dbReference type="SUPFAM" id="SSF52540">
    <property type="entry name" value="P-loop containing nucleoside triphosphate hydrolases"/>
    <property type="match status" value="2"/>
</dbReference>
<keyword evidence="6" id="KW-0227">DNA damage</keyword>
<keyword evidence="20" id="KW-1185">Reference proteome</keyword>